<sequence length="105" mass="12467">MFTLLSNFYTYVENIMVDYIDLDFTLWLTWMLAPLLITFLLPLIIVFLLYLTGLILYIYKLHGNRLRHAYETDFWDGARKTVAAVWDAHGWIWHGYEVCGLENIS</sequence>
<keyword evidence="1" id="KW-0812">Transmembrane</keyword>
<feature type="transmembrane region" description="Helical" evidence="1">
    <location>
        <begin position="31"/>
        <end position="59"/>
    </location>
</feature>
<protein>
    <submittedName>
        <fullName evidence="2">Uncharacterized protein</fullName>
    </submittedName>
</protein>
<dbReference type="AlphaFoldDB" id="A0AAD8A0C7"/>
<dbReference type="EMBL" id="JASPKZ010004919">
    <property type="protein sequence ID" value="KAJ9589681.1"/>
    <property type="molecule type" value="Genomic_DNA"/>
</dbReference>
<organism evidence="2 3">
    <name type="scientific">Diploptera punctata</name>
    <name type="common">Pacific beetle cockroach</name>
    <dbReference type="NCBI Taxonomy" id="6984"/>
    <lineage>
        <taxon>Eukaryota</taxon>
        <taxon>Metazoa</taxon>
        <taxon>Ecdysozoa</taxon>
        <taxon>Arthropoda</taxon>
        <taxon>Hexapoda</taxon>
        <taxon>Insecta</taxon>
        <taxon>Pterygota</taxon>
        <taxon>Neoptera</taxon>
        <taxon>Polyneoptera</taxon>
        <taxon>Dictyoptera</taxon>
        <taxon>Blattodea</taxon>
        <taxon>Blaberoidea</taxon>
        <taxon>Blaberidae</taxon>
        <taxon>Diplopterinae</taxon>
        <taxon>Diploptera</taxon>
    </lineage>
</organism>
<evidence type="ECO:0000313" key="3">
    <source>
        <dbReference type="Proteomes" id="UP001233999"/>
    </source>
</evidence>
<name>A0AAD8A0C7_DIPPU</name>
<keyword evidence="1" id="KW-0472">Membrane</keyword>
<accession>A0AAD8A0C7</accession>
<evidence type="ECO:0000313" key="2">
    <source>
        <dbReference type="EMBL" id="KAJ9589681.1"/>
    </source>
</evidence>
<evidence type="ECO:0000256" key="1">
    <source>
        <dbReference type="SAM" id="Phobius"/>
    </source>
</evidence>
<dbReference type="Proteomes" id="UP001233999">
    <property type="component" value="Unassembled WGS sequence"/>
</dbReference>
<keyword evidence="3" id="KW-1185">Reference proteome</keyword>
<keyword evidence="1" id="KW-1133">Transmembrane helix</keyword>
<gene>
    <name evidence="2" type="ORF">L9F63_017125</name>
</gene>
<comment type="caution">
    <text evidence="2">The sequence shown here is derived from an EMBL/GenBank/DDBJ whole genome shotgun (WGS) entry which is preliminary data.</text>
</comment>
<reference evidence="2" key="2">
    <citation type="submission" date="2023-05" db="EMBL/GenBank/DDBJ databases">
        <authorList>
            <person name="Fouks B."/>
        </authorList>
    </citation>
    <scope>NUCLEOTIDE SEQUENCE</scope>
    <source>
        <strain evidence="2">Stay&amp;Tobe</strain>
        <tissue evidence="2">Testes</tissue>
    </source>
</reference>
<proteinExistence type="predicted"/>
<reference evidence="2" key="1">
    <citation type="journal article" date="2023" name="IScience">
        <title>Live-bearing cockroach genome reveals convergent evolutionary mechanisms linked to viviparity in insects and beyond.</title>
        <authorList>
            <person name="Fouks B."/>
            <person name="Harrison M.C."/>
            <person name="Mikhailova A.A."/>
            <person name="Marchal E."/>
            <person name="English S."/>
            <person name="Carruthers M."/>
            <person name="Jennings E.C."/>
            <person name="Chiamaka E.L."/>
            <person name="Frigard R.A."/>
            <person name="Pippel M."/>
            <person name="Attardo G.M."/>
            <person name="Benoit J.B."/>
            <person name="Bornberg-Bauer E."/>
            <person name="Tobe S.S."/>
        </authorList>
    </citation>
    <scope>NUCLEOTIDE SEQUENCE</scope>
    <source>
        <strain evidence="2">Stay&amp;Tobe</strain>
    </source>
</reference>